<evidence type="ECO:0000256" key="2">
    <source>
        <dbReference type="SAM" id="Phobius"/>
    </source>
</evidence>
<reference evidence="3 4" key="1">
    <citation type="journal article" date="2021" name="Plant Biotechnol. J.">
        <title>Multi-omics assisted identification of the key and species-specific regulatory components of drought-tolerant mechanisms in Gossypium stocksii.</title>
        <authorList>
            <person name="Yu D."/>
            <person name="Ke L."/>
            <person name="Zhang D."/>
            <person name="Wu Y."/>
            <person name="Sun Y."/>
            <person name="Mei J."/>
            <person name="Sun J."/>
            <person name="Sun Y."/>
        </authorList>
    </citation>
    <scope>NUCLEOTIDE SEQUENCE [LARGE SCALE GENOMIC DNA]</scope>
    <source>
        <strain evidence="4">cv. E1</strain>
        <tissue evidence="3">Leaf</tissue>
    </source>
</reference>
<keyword evidence="4" id="KW-1185">Reference proteome</keyword>
<comment type="caution">
    <text evidence="3">The sequence shown here is derived from an EMBL/GenBank/DDBJ whole genome shotgun (WGS) entry which is preliminary data.</text>
</comment>
<organism evidence="3 4">
    <name type="scientific">Gossypium stocksii</name>
    <dbReference type="NCBI Taxonomy" id="47602"/>
    <lineage>
        <taxon>Eukaryota</taxon>
        <taxon>Viridiplantae</taxon>
        <taxon>Streptophyta</taxon>
        <taxon>Embryophyta</taxon>
        <taxon>Tracheophyta</taxon>
        <taxon>Spermatophyta</taxon>
        <taxon>Magnoliopsida</taxon>
        <taxon>eudicotyledons</taxon>
        <taxon>Gunneridae</taxon>
        <taxon>Pentapetalae</taxon>
        <taxon>rosids</taxon>
        <taxon>malvids</taxon>
        <taxon>Malvales</taxon>
        <taxon>Malvaceae</taxon>
        <taxon>Malvoideae</taxon>
        <taxon>Gossypium</taxon>
    </lineage>
</organism>
<dbReference type="Proteomes" id="UP000828251">
    <property type="component" value="Unassembled WGS sequence"/>
</dbReference>
<accession>A0A9D3W135</accession>
<keyword evidence="2" id="KW-0812">Transmembrane</keyword>
<dbReference type="AlphaFoldDB" id="A0A9D3W135"/>
<name>A0A9D3W135_9ROSI</name>
<keyword evidence="2" id="KW-0472">Membrane</keyword>
<keyword evidence="2" id="KW-1133">Transmembrane helix</keyword>
<evidence type="ECO:0000313" key="3">
    <source>
        <dbReference type="EMBL" id="KAH1107029.1"/>
    </source>
</evidence>
<feature type="compositionally biased region" description="Polar residues" evidence="1">
    <location>
        <begin position="1"/>
        <end position="12"/>
    </location>
</feature>
<evidence type="ECO:0000313" key="4">
    <source>
        <dbReference type="Proteomes" id="UP000828251"/>
    </source>
</evidence>
<gene>
    <name evidence="3" type="ORF">J1N35_010797</name>
</gene>
<evidence type="ECO:0000256" key="1">
    <source>
        <dbReference type="SAM" id="MobiDB-lite"/>
    </source>
</evidence>
<protein>
    <recommendedName>
        <fullName evidence="5">Retrotransposon Copia-like N-terminal domain-containing protein</fullName>
    </recommendedName>
</protein>
<feature type="transmembrane region" description="Helical" evidence="2">
    <location>
        <begin position="113"/>
        <end position="135"/>
    </location>
</feature>
<evidence type="ECO:0008006" key="5">
    <source>
        <dbReference type="Google" id="ProtNLM"/>
    </source>
</evidence>
<dbReference type="EMBL" id="JAIQCV010000004">
    <property type="protein sequence ID" value="KAH1107029.1"/>
    <property type="molecule type" value="Genomic_DNA"/>
</dbReference>
<sequence length="172" mass="18992">MAQSTNSVSVANDHSPPVHDMTPSVHSEFGKTRSVQSFPKHETIKLDEGNFIQWQQHIKLILEGYDLIKFVDGSRSSPHCLYQVKMVRWLSLASNTICNRSRKTLLGSFSPRLVVVGVVSGAVSSARFVAALVIWQNGAFYKFNQNYDGPTLAMVRPPLDQSFDATYGGGSS</sequence>
<proteinExistence type="predicted"/>
<feature type="region of interest" description="Disordered" evidence="1">
    <location>
        <begin position="1"/>
        <end position="34"/>
    </location>
</feature>